<name>A0A1Y2DNT3_9PEZI</name>
<gene>
    <name evidence="2" type="ORF">BCR38DRAFT_411913</name>
</gene>
<feature type="compositionally biased region" description="Polar residues" evidence="1">
    <location>
        <begin position="1"/>
        <end position="11"/>
    </location>
</feature>
<evidence type="ECO:0000313" key="2">
    <source>
        <dbReference type="EMBL" id="ORY60796.1"/>
    </source>
</evidence>
<dbReference type="Proteomes" id="UP000193689">
    <property type="component" value="Unassembled WGS sequence"/>
</dbReference>
<protein>
    <submittedName>
        <fullName evidence="2">Uncharacterized protein</fullName>
    </submittedName>
</protein>
<organism evidence="2 3">
    <name type="scientific">Pseudomassariella vexata</name>
    <dbReference type="NCBI Taxonomy" id="1141098"/>
    <lineage>
        <taxon>Eukaryota</taxon>
        <taxon>Fungi</taxon>
        <taxon>Dikarya</taxon>
        <taxon>Ascomycota</taxon>
        <taxon>Pezizomycotina</taxon>
        <taxon>Sordariomycetes</taxon>
        <taxon>Xylariomycetidae</taxon>
        <taxon>Amphisphaeriales</taxon>
        <taxon>Pseudomassariaceae</taxon>
        <taxon>Pseudomassariella</taxon>
    </lineage>
</organism>
<accession>A0A1Y2DNT3</accession>
<feature type="region of interest" description="Disordered" evidence="1">
    <location>
        <begin position="1"/>
        <end position="20"/>
    </location>
</feature>
<proteinExistence type="predicted"/>
<evidence type="ECO:0000256" key="1">
    <source>
        <dbReference type="SAM" id="MobiDB-lite"/>
    </source>
</evidence>
<dbReference type="InParanoid" id="A0A1Y2DNT3"/>
<sequence>MNTSAHATQATKPGPATMEHKHHTRIYGVWTCGHGTQFRASTTTRKVLEIELESVQYFNDSLTGEIRIPWKCHMCRYDSIQRQFTELASEIKRVHDARLCASEDVSDNFDFHVQILLCEVFVQRQILPPQRLEKLAGLWFKAVWESYRKDDYAWMVHKTVNCLYDLDPDEVMVEYFVVQGMGLKDGPLLELRQKRGKSH</sequence>
<dbReference type="EMBL" id="MCFJ01000011">
    <property type="protein sequence ID" value="ORY60796.1"/>
    <property type="molecule type" value="Genomic_DNA"/>
</dbReference>
<dbReference type="GeneID" id="63774835"/>
<comment type="caution">
    <text evidence="2">The sequence shown here is derived from an EMBL/GenBank/DDBJ whole genome shotgun (WGS) entry which is preliminary data.</text>
</comment>
<dbReference type="RefSeq" id="XP_040713023.1">
    <property type="nucleotide sequence ID" value="XM_040858623.1"/>
</dbReference>
<keyword evidence="3" id="KW-1185">Reference proteome</keyword>
<dbReference type="AlphaFoldDB" id="A0A1Y2DNT3"/>
<evidence type="ECO:0000313" key="3">
    <source>
        <dbReference type="Proteomes" id="UP000193689"/>
    </source>
</evidence>
<reference evidence="2 3" key="1">
    <citation type="submission" date="2016-07" db="EMBL/GenBank/DDBJ databases">
        <title>Pervasive Adenine N6-methylation of Active Genes in Fungi.</title>
        <authorList>
            <consortium name="DOE Joint Genome Institute"/>
            <person name="Mondo S.J."/>
            <person name="Dannebaum R.O."/>
            <person name="Kuo R.C."/>
            <person name="Labutti K."/>
            <person name="Haridas S."/>
            <person name="Kuo A."/>
            <person name="Salamov A."/>
            <person name="Ahrendt S.R."/>
            <person name="Lipzen A."/>
            <person name="Sullivan W."/>
            <person name="Andreopoulos W.B."/>
            <person name="Clum A."/>
            <person name="Lindquist E."/>
            <person name="Daum C."/>
            <person name="Ramamoorthy G.K."/>
            <person name="Gryganskyi A."/>
            <person name="Culley D."/>
            <person name="Magnuson J.K."/>
            <person name="James T.Y."/>
            <person name="O'Malley M.A."/>
            <person name="Stajich J.E."/>
            <person name="Spatafora J.W."/>
            <person name="Visel A."/>
            <person name="Grigoriev I.V."/>
        </authorList>
    </citation>
    <scope>NUCLEOTIDE SEQUENCE [LARGE SCALE GENOMIC DNA]</scope>
    <source>
        <strain evidence="2 3">CBS 129021</strain>
    </source>
</reference>